<keyword evidence="5" id="KW-1185">Reference proteome</keyword>
<keyword evidence="2" id="KW-0472">Membrane</keyword>
<dbReference type="Gene3D" id="3.50.50.60">
    <property type="entry name" value="FAD/NAD(P)-binding domain"/>
    <property type="match status" value="1"/>
</dbReference>
<feature type="transmembrane region" description="Helical" evidence="2">
    <location>
        <begin position="16"/>
        <end position="37"/>
    </location>
</feature>
<dbReference type="Pfam" id="PF01266">
    <property type="entry name" value="DAO"/>
    <property type="match status" value="1"/>
</dbReference>
<feature type="domain" description="FAD dependent oxidoreductase" evidence="3">
    <location>
        <begin position="15"/>
        <end position="395"/>
    </location>
</feature>
<dbReference type="SUPFAM" id="SSF51905">
    <property type="entry name" value="FAD/NAD(P)-binding domain"/>
    <property type="match status" value="1"/>
</dbReference>
<evidence type="ECO:0000256" key="1">
    <source>
        <dbReference type="ARBA" id="ARBA00023002"/>
    </source>
</evidence>
<dbReference type="GO" id="GO:0016491">
    <property type="term" value="F:oxidoreductase activity"/>
    <property type="evidence" value="ECO:0007669"/>
    <property type="project" value="UniProtKB-KW"/>
</dbReference>
<gene>
    <name evidence="4" type="ORF">ACFY05_12325</name>
</gene>
<keyword evidence="2" id="KW-0812">Transmembrane</keyword>
<dbReference type="Proteomes" id="UP001602119">
    <property type="component" value="Unassembled WGS sequence"/>
</dbReference>
<comment type="caution">
    <text evidence="4">The sequence shown here is derived from an EMBL/GenBank/DDBJ whole genome shotgun (WGS) entry which is preliminary data.</text>
</comment>
<dbReference type="InterPro" id="IPR036188">
    <property type="entry name" value="FAD/NAD-bd_sf"/>
</dbReference>
<evidence type="ECO:0000256" key="2">
    <source>
        <dbReference type="SAM" id="Phobius"/>
    </source>
</evidence>
<name>A0ABW6V2T8_MICFU</name>
<dbReference type="EMBL" id="JBIAXI010000006">
    <property type="protein sequence ID" value="MFF4773637.1"/>
    <property type="molecule type" value="Genomic_DNA"/>
</dbReference>
<keyword evidence="2" id="KW-1133">Transmembrane helix</keyword>
<dbReference type="InterPro" id="IPR006076">
    <property type="entry name" value="FAD-dep_OxRdtase"/>
</dbReference>
<sequence length="444" mass="47272">MVLANDATSPRRTYDAVIVGAGVIGASVALALTRAGWRTLNVDREGMPGHGSTSASAGILRVHATSRDAVVLAAEALPYWEGWADFVRLPPGERLAEFQRCGSVIFDDGSGYGARAEETLAGLGEPHERWSAERLAEHLPYFDLRAFGPPCLPDDEDFGREPEDVITGALYTPSSGFVGDPALAAQNLMAAARLEGADCALRARVVEIRRAGGRVAGVTLADGTRVDCPVVVNAAGPHSSLLNRMAGVEEGMRVRTRAIRQELHQVTAPPEIDYLTQGLHVVDGDLGINFRPELGNAILVGGNGAPCDPTVEVADPDAHDPAVSLEVWDRHVLRLAQRLPTLRIPSRPSGVAGLYDITDDWAPIYDRTDLDGFYVAIGTSGNQFKTAPLVGALMSTLIDAVESGRDVDAEPLTVTGTHTGREIHLSAYSRLRSPDRGLVTTVNG</sequence>
<evidence type="ECO:0000313" key="4">
    <source>
        <dbReference type="EMBL" id="MFF4773637.1"/>
    </source>
</evidence>
<proteinExistence type="predicted"/>
<organism evidence="4 5">
    <name type="scientific">Microtetraspora fusca</name>
    <dbReference type="NCBI Taxonomy" id="1997"/>
    <lineage>
        <taxon>Bacteria</taxon>
        <taxon>Bacillati</taxon>
        <taxon>Actinomycetota</taxon>
        <taxon>Actinomycetes</taxon>
        <taxon>Streptosporangiales</taxon>
        <taxon>Streptosporangiaceae</taxon>
        <taxon>Microtetraspora</taxon>
    </lineage>
</organism>
<dbReference type="RefSeq" id="WP_066945305.1">
    <property type="nucleotide sequence ID" value="NZ_BBYK01000059.1"/>
</dbReference>
<dbReference type="EC" id="1.-.-.-" evidence="4"/>
<evidence type="ECO:0000259" key="3">
    <source>
        <dbReference type="Pfam" id="PF01266"/>
    </source>
</evidence>
<accession>A0ABW6V2T8</accession>
<evidence type="ECO:0000313" key="5">
    <source>
        <dbReference type="Proteomes" id="UP001602119"/>
    </source>
</evidence>
<dbReference type="PANTHER" id="PTHR13847">
    <property type="entry name" value="SARCOSINE DEHYDROGENASE-RELATED"/>
    <property type="match status" value="1"/>
</dbReference>
<keyword evidence="1 4" id="KW-0560">Oxidoreductase</keyword>
<protein>
    <submittedName>
        <fullName evidence="4">NAD(P)/FAD-dependent oxidoreductase</fullName>
        <ecNumber evidence="4">1.-.-.-</ecNumber>
    </submittedName>
</protein>
<reference evidence="4 5" key="1">
    <citation type="submission" date="2024-10" db="EMBL/GenBank/DDBJ databases">
        <title>The Natural Products Discovery Center: Release of the First 8490 Sequenced Strains for Exploring Actinobacteria Biosynthetic Diversity.</title>
        <authorList>
            <person name="Kalkreuter E."/>
            <person name="Kautsar S.A."/>
            <person name="Yang D."/>
            <person name="Bader C.D."/>
            <person name="Teijaro C.N."/>
            <person name="Fluegel L."/>
            <person name="Davis C.M."/>
            <person name="Simpson J.R."/>
            <person name="Lauterbach L."/>
            <person name="Steele A.D."/>
            <person name="Gui C."/>
            <person name="Meng S."/>
            <person name="Li G."/>
            <person name="Viehrig K."/>
            <person name="Ye F."/>
            <person name="Su P."/>
            <person name="Kiefer A.F."/>
            <person name="Nichols A."/>
            <person name="Cepeda A.J."/>
            <person name="Yan W."/>
            <person name="Fan B."/>
            <person name="Jiang Y."/>
            <person name="Adhikari A."/>
            <person name="Zheng C.-J."/>
            <person name="Schuster L."/>
            <person name="Cowan T.M."/>
            <person name="Smanski M.J."/>
            <person name="Chevrette M.G."/>
            <person name="De Carvalho L.P.S."/>
            <person name="Shen B."/>
        </authorList>
    </citation>
    <scope>NUCLEOTIDE SEQUENCE [LARGE SCALE GENOMIC DNA]</scope>
    <source>
        <strain evidence="4 5">NPDC001281</strain>
    </source>
</reference>
<dbReference type="PANTHER" id="PTHR13847:SF287">
    <property type="entry name" value="FAD-DEPENDENT OXIDOREDUCTASE DOMAIN-CONTAINING PROTEIN 1"/>
    <property type="match status" value="1"/>
</dbReference>
<dbReference type="Gene3D" id="3.30.9.10">
    <property type="entry name" value="D-Amino Acid Oxidase, subunit A, domain 2"/>
    <property type="match status" value="1"/>
</dbReference>